<evidence type="ECO:0008006" key="4">
    <source>
        <dbReference type="Google" id="ProtNLM"/>
    </source>
</evidence>
<sequence length="106" mass="12952">MNRIFSRLGMTVVAIVIAASSFGMASAAPLVAQHQQVTSDVELAQYREDRRNDWRRDRHHRDRYEHRRDRRGYWNGHRGYRDYRQGYRRHSDGYYYPRSVFKLYIR</sequence>
<keyword evidence="3" id="KW-1185">Reference proteome</keyword>
<dbReference type="RefSeq" id="WP_153270082.1">
    <property type="nucleotide sequence ID" value="NZ_CP043498.1"/>
</dbReference>
<dbReference type="AlphaFoldDB" id="A0A5Q0C6Z0"/>
<dbReference type="KEGG" id="rgr:FZ934_04410"/>
<dbReference type="EMBL" id="CP043498">
    <property type="protein sequence ID" value="QFY59740.1"/>
    <property type="molecule type" value="Genomic_DNA"/>
</dbReference>
<accession>A0A5Q0C6Z0</accession>
<name>A0A5Q0C6Z0_9HYPH</name>
<keyword evidence="1" id="KW-0732">Signal</keyword>
<dbReference type="OrthoDB" id="8404337at2"/>
<evidence type="ECO:0000256" key="1">
    <source>
        <dbReference type="SAM" id="SignalP"/>
    </source>
</evidence>
<evidence type="ECO:0000313" key="2">
    <source>
        <dbReference type="EMBL" id="QFY59740.1"/>
    </source>
</evidence>
<gene>
    <name evidence="2" type="ORF">FZ934_04410</name>
</gene>
<protein>
    <recommendedName>
        <fullName evidence="4">BA14K family protein</fullName>
    </recommendedName>
</protein>
<feature type="chain" id="PRO_5024928537" description="BA14K family protein" evidence="1">
    <location>
        <begin position="28"/>
        <end position="106"/>
    </location>
</feature>
<evidence type="ECO:0000313" key="3">
    <source>
        <dbReference type="Proteomes" id="UP000326881"/>
    </source>
</evidence>
<proteinExistence type="predicted"/>
<reference evidence="2 3" key="1">
    <citation type="submission" date="2019-08" db="EMBL/GenBank/DDBJ databases">
        <title>Prosopis cineraria nodule microbiome.</title>
        <authorList>
            <person name="Ali R."/>
            <person name="Chaluvadi S.R."/>
            <person name="Wang X."/>
        </authorList>
    </citation>
    <scope>NUCLEOTIDE SEQUENCE [LARGE SCALE GENOMIC DNA]</scope>
    <source>
        <strain evidence="2 3">BG7</strain>
    </source>
</reference>
<dbReference type="Proteomes" id="UP000326881">
    <property type="component" value="Chromosome"/>
</dbReference>
<organism evidence="2 3">
    <name type="scientific">Rhizobium grahamii</name>
    <dbReference type="NCBI Taxonomy" id="1120045"/>
    <lineage>
        <taxon>Bacteria</taxon>
        <taxon>Pseudomonadati</taxon>
        <taxon>Pseudomonadota</taxon>
        <taxon>Alphaproteobacteria</taxon>
        <taxon>Hyphomicrobiales</taxon>
        <taxon>Rhizobiaceae</taxon>
        <taxon>Rhizobium/Agrobacterium group</taxon>
        <taxon>Rhizobium</taxon>
    </lineage>
</organism>
<feature type="signal peptide" evidence="1">
    <location>
        <begin position="1"/>
        <end position="27"/>
    </location>
</feature>